<dbReference type="PANTHER" id="PTHR40980:SF4">
    <property type="entry name" value="TONB-DEPENDENT RECEPTOR-LIKE BETA-BARREL DOMAIN-CONTAINING PROTEIN"/>
    <property type="match status" value="1"/>
</dbReference>
<evidence type="ECO:0000256" key="1">
    <source>
        <dbReference type="ARBA" id="ARBA00004442"/>
    </source>
</evidence>
<dbReference type="STRING" id="709015.GCA_000472485_02045"/>
<evidence type="ECO:0000313" key="6">
    <source>
        <dbReference type="EMBL" id="ARS35769.1"/>
    </source>
</evidence>
<accession>A0A1X9YSB7</accession>
<dbReference type="RefSeq" id="WP_025606852.1">
    <property type="nucleotide sequence ID" value="NZ_CP021235.1"/>
</dbReference>
<dbReference type="Gene3D" id="2.170.130.10">
    <property type="entry name" value="TonB-dependent receptor, plug domain"/>
    <property type="match status" value="1"/>
</dbReference>
<keyword evidence="6" id="KW-0675">Receptor</keyword>
<name>A0A1X9YSB7_9BACT</name>
<keyword evidence="2" id="KW-0472">Membrane</keyword>
<dbReference type="PANTHER" id="PTHR40980">
    <property type="entry name" value="PLUG DOMAIN-CONTAINING PROTEIN"/>
    <property type="match status" value="1"/>
</dbReference>
<dbReference type="SUPFAM" id="SSF49464">
    <property type="entry name" value="Carboxypeptidase regulatory domain-like"/>
    <property type="match status" value="1"/>
</dbReference>
<dbReference type="Gene3D" id="2.40.170.20">
    <property type="entry name" value="TonB-dependent receptor, beta-barrel domain"/>
    <property type="match status" value="1"/>
</dbReference>
<keyword evidence="7" id="KW-1185">Reference proteome</keyword>
<evidence type="ECO:0000259" key="5">
    <source>
        <dbReference type="Pfam" id="PF14905"/>
    </source>
</evidence>
<evidence type="ECO:0000313" key="7">
    <source>
        <dbReference type="Proteomes" id="UP000266292"/>
    </source>
</evidence>
<dbReference type="AlphaFoldDB" id="A0A1X9YSB7"/>
<dbReference type="Gene3D" id="2.60.40.1120">
    <property type="entry name" value="Carboxypeptidase-like, regulatory domain"/>
    <property type="match status" value="1"/>
</dbReference>
<reference evidence="7" key="1">
    <citation type="submission" date="2017-05" db="EMBL/GenBank/DDBJ databases">
        <authorList>
            <person name="Ray J."/>
            <person name="Price M."/>
            <person name="Deutschbauer A."/>
        </authorList>
    </citation>
    <scope>NUCLEOTIDE SEQUENCE [LARGE SCALE GENOMIC DNA]</scope>
    <source>
        <strain evidence="7">DSM 19842</strain>
    </source>
</reference>
<dbReference type="InterPro" id="IPR008969">
    <property type="entry name" value="CarboxyPept-like_regulatory"/>
</dbReference>
<feature type="chain" id="PRO_5011009475" evidence="4">
    <location>
        <begin position="22"/>
        <end position="808"/>
    </location>
</feature>
<dbReference type="OrthoDB" id="905812at2"/>
<evidence type="ECO:0000256" key="3">
    <source>
        <dbReference type="ARBA" id="ARBA00023237"/>
    </source>
</evidence>
<dbReference type="KEGG" id="pact:CA264_10130"/>
<evidence type="ECO:0000256" key="4">
    <source>
        <dbReference type="SAM" id="SignalP"/>
    </source>
</evidence>
<feature type="domain" description="Outer membrane protein beta-barrel" evidence="5">
    <location>
        <begin position="379"/>
        <end position="782"/>
    </location>
</feature>
<keyword evidence="4" id="KW-0732">Signal</keyword>
<organism evidence="6 7">
    <name type="scientific">Pontibacter actiniarum</name>
    <dbReference type="NCBI Taxonomy" id="323450"/>
    <lineage>
        <taxon>Bacteria</taxon>
        <taxon>Pseudomonadati</taxon>
        <taxon>Bacteroidota</taxon>
        <taxon>Cytophagia</taxon>
        <taxon>Cytophagales</taxon>
        <taxon>Hymenobacteraceae</taxon>
        <taxon>Pontibacter</taxon>
    </lineage>
</organism>
<protein>
    <submittedName>
        <fullName evidence="6">TonB-dependent receptor</fullName>
    </submittedName>
</protein>
<dbReference type="Proteomes" id="UP000266292">
    <property type="component" value="Chromosome"/>
</dbReference>
<comment type="subcellular location">
    <subcellularLocation>
        <location evidence="1">Cell outer membrane</location>
    </subcellularLocation>
</comment>
<feature type="signal peptide" evidence="4">
    <location>
        <begin position="1"/>
        <end position="21"/>
    </location>
</feature>
<dbReference type="GO" id="GO:0009279">
    <property type="term" value="C:cell outer membrane"/>
    <property type="evidence" value="ECO:0007669"/>
    <property type="project" value="UniProtKB-SubCell"/>
</dbReference>
<dbReference type="Pfam" id="PF14905">
    <property type="entry name" value="OMP_b-brl_3"/>
    <property type="match status" value="1"/>
</dbReference>
<dbReference type="InterPro" id="IPR041700">
    <property type="entry name" value="OMP_b-brl_3"/>
</dbReference>
<dbReference type="EMBL" id="CP021235">
    <property type="protein sequence ID" value="ARS35769.1"/>
    <property type="molecule type" value="Genomic_DNA"/>
</dbReference>
<proteinExistence type="predicted"/>
<gene>
    <name evidence="6" type="ORF">CA264_10130</name>
</gene>
<dbReference type="SUPFAM" id="SSF56935">
    <property type="entry name" value="Porins"/>
    <property type="match status" value="1"/>
</dbReference>
<sequence length="808" mass="89406">MKPLRLLLLLLSLCISQHDLAQGMLSGTVHDASGQPLGFVNVAVLKAADGAVVSGTIAGAEGSFQIGTPGAGKYKLRLSMVGYTPLETAVFDVDGIDSSKDLGSLTLQEDAELLGEVVVQAMRPAVVTQADKTVVSVEGTAMAGGATAFEVLTKSPGVWVDQEGNIKLNGKAGVQVMIDGRASYLTGKELQNLLQSMSAENIRDLEIITNPSAKYEAEGASGIININLKKNTMAGMNGSVYAGYQYAELHGYTAGTDLNYKQGKWSFFASLDVAERTRLRTNNMLRTTSDNPDVRLKQRMKEEGTQFVPVLRMGTDYALNNQHSVGVFGRVSRYLAEDEVQANTYLRHANPQKDLYVNAANVSKTRYSNSALNLHYLGKLDTLGTTLSADVDYVRLKSDDKASFLNKFDSLGSVSPVSEDLLLSENPTSYDIYSARTDFTMLFDKAGKLEMGAKVSHVVSDNDLRFYTTADMVKHLDESRSNHFVYKENIYAAYANYAAQLGGKWKLQGGLRAEQTVAEGRSVTLSQSTDRKYVDLFPSLFVQHSVNDAYQISYSYSRGIIRPRYETLNPFMFYLDPYTLVEGNPYLKPQYTHSFSLTQSYRQRYNLVLGYSLTKDFVAEVPVQISADQVTILQQQNVDDMESASATLVAPVRVSARWEVSSNATLLYQSYAQKRDDQVLQNEQVTVLAQTNHQILLPADVRMEMNACYQGPVAYGLYKLEANWWVDAGLKRSFMNEKLDLSLSVTDIFKTKKIAGNTTISGNAITSKQYNGTQSFRINLRYRFNRGEKFETKKRPVDLNEADRAGGN</sequence>
<dbReference type="InterPro" id="IPR036942">
    <property type="entry name" value="Beta-barrel_TonB_sf"/>
</dbReference>
<dbReference type="InterPro" id="IPR037066">
    <property type="entry name" value="Plug_dom_sf"/>
</dbReference>
<keyword evidence="3" id="KW-0998">Cell outer membrane</keyword>
<dbReference type="Pfam" id="PF13620">
    <property type="entry name" value="CarboxypepD_reg"/>
    <property type="match status" value="1"/>
</dbReference>
<evidence type="ECO:0000256" key="2">
    <source>
        <dbReference type="ARBA" id="ARBA00023136"/>
    </source>
</evidence>